<name>A0AAU2AGC2_9ACTN</name>
<dbReference type="AlphaFoldDB" id="A0AAU2AGC2"/>
<reference evidence="2" key="1">
    <citation type="submission" date="2022-10" db="EMBL/GenBank/DDBJ databases">
        <title>The complete genomes of actinobacterial strains from the NBC collection.</title>
        <authorList>
            <person name="Joergensen T.S."/>
            <person name="Alvarez Arevalo M."/>
            <person name="Sterndorff E.B."/>
            <person name="Faurdal D."/>
            <person name="Vuksanovic O."/>
            <person name="Mourched A.-S."/>
            <person name="Charusanti P."/>
            <person name="Shaw S."/>
            <person name="Blin K."/>
            <person name="Weber T."/>
        </authorList>
    </citation>
    <scope>NUCLEOTIDE SEQUENCE</scope>
    <source>
        <strain evidence="2">NBC_00093</strain>
    </source>
</reference>
<protein>
    <submittedName>
        <fullName evidence="2">Uncharacterized protein</fullName>
    </submittedName>
</protein>
<feature type="compositionally biased region" description="Basic and acidic residues" evidence="1">
    <location>
        <begin position="188"/>
        <end position="202"/>
    </location>
</feature>
<gene>
    <name evidence="2" type="ORF">OHA22_50755</name>
</gene>
<organism evidence="2">
    <name type="scientific">Streptomyces sp. NBC_00093</name>
    <dbReference type="NCBI Taxonomy" id="2975649"/>
    <lineage>
        <taxon>Bacteria</taxon>
        <taxon>Bacillati</taxon>
        <taxon>Actinomycetota</taxon>
        <taxon>Actinomycetes</taxon>
        <taxon>Kitasatosporales</taxon>
        <taxon>Streptomycetaceae</taxon>
        <taxon>Streptomyces</taxon>
    </lineage>
</organism>
<feature type="compositionally biased region" description="Polar residues" evidence="1">
    <location>
        <begin position="22"/>
        <end position="32"/>
    </location>
</feature>
<accession>A0AAU2AGC2</accession>
<feature type="region of interest" description="Disordered" evidence="1">
    <location>
        <begin position="263"/>
        <end position="301"/>
    </location>
</feature>
<feature type="region of interest" description="Disordered" evidence="1">
    <location>
        <begin position="130"/>
        <end position="156"/>
    </location>
</feature>
<feature type="region of interest" description="Disordered" evidence="1">
    <location>
        <begin position="181"/>
        <end position="208"/>
    </location>
</feature>
<feature type="region of interest" description="Disordered" evidence="1">
    <location>
        <begin position="22"/>
        <end position="47"/>
    </location>
</feature>
<sequence length="301" mass="32815">MSQAARLVDTAQIVAEFGTSKSRVSEWSSDPSSGFPPVARTEGRKQYRRHDQVAAFFAERAPKQRTLPAAVPEADQDELLNKREVSKLLGYTSTATIDAYFRDRPDYFPPPDHDGVDGPHWRRGTIVTWATSRPGKGRRGSAASAPLPEVSADGDPDELLGTAEVAALLGYGSAASFSSALSQGRIPELPKPDGTTKKEGVRGRPSNKWRRATVVAVARQRGVLPTAGEEPEDLVGAEEAARILGYKDADSFLSALGHGYLPGLDEPDRLEYRRGSAGRPRQQRWRRSRVQELASRRSSAP</sequence>
<dbReference type="EMBL" id="CP108222">
    <property type="protein sequence ID" value="WTT23261.1"/>
    <property type="molecule type" value="Genomic_DNA"/>
</dbReference>
<evidence type="ECO:0000313" key="2">
    <source>
        <dbReference type="EMBL" id="WTT23261.1"/>
    </source>
</evidence>
<evidence type="ECO:0000256" key="1">
    <source>
        <dbReference type="SAM" id="MobiDB-lite"/>
    </source>
</evidence>
<proteinExistence type="predicted"/>